<keyword evidence="4" id="KW-1185">Reference proteome</keyword>
<evidence type="ECO:0000256" key="1">
    <source>
        <dbReference type="ARBA" id="ARBA00005254"/>
    </source>
</evidence>
<dbReference type="EMBL" id="RBXO01000001">
    <property type="protein sequence ID" value="RKT55657.1"/>
    <property type="molecule type" value="Genomic_DNA"/>
</dbReference>
<feature type="domain" description="MaoC-like" evidence="2">
    <location>
        <begin position="14"/>
        <end position="98"/>
    </location>
</feature>
<name>A0A495W3N4_9PSEU</name>
<dbReference type="PANTHER" id="PTHR43841:SF3">
    <property type="entry name" value="(3R)-HYDROXYACYL-ACP DEHYDRATASE SUBUNIT HADB"/>
    <property type="match status" value="1"/>
</dbReference>
<accession>A0A495W3N4</accession>
<evidence type="ECO:0000313" key="3">
    <source>
        <dbReference type="EMBL" id="RKT55657.1"/>
    </source>
</evidence>
<gene>
    <name evidence="3" type="ORF">C8E97_4340</name>
</gene>
<dbReference type="SUPFAM" id="SSF54637">
    <property type="entry name" value="Thioesterase/thiol ester dehydrase-isomerase"/>
    <property type="match status" value="1"/>
</dbReference>
<comment type="similarity">
    <text evidence="1">Belongs to the enoyl-CoA hydratase/isomerase family.</text>
</comment>
<sequence length="125" mass="12724">MSRGDALPTFVVRLDHDDVARYAAASGDHNPIHREPTAAAAAGLPGVVAHGLLVLAHVLRAVADGAGAGVVREVSARFTRPVAVPAELTVEGAVTSVEPDGRRVVELLVSAGGRPVARVTAAVAR</sequence>
<proteinExistence type="inferred from homology"/>
<comment type="caution">
    <text evidence="3">The sequence shown here is derived from an EMBL/GenBank/DDBJ whole genome shotgun (WGS) entry which is preliminary data.</text>
</comment>
<dbReference type="InterPro" id="IPR003965">
    <property type="entry name" value="Fatty_acid_synthase"/>
</dbReference>
<dbReference type="RefSeq" id="WP_170212141.1">
    <property type="nucleotide sequence ID" value="NZ_RBXO01000001.1"/>
</dbReference>
<organism evidence="3 4">
    <name type="scientific">Saccharothrix australiensis</name>
    <dbReference type="NCBI Taxonomy" id="2072"/>
    <lineage>
        <taxon>Bacteria</taxon>
        <taxon>Bacillati</taxon>
        <taxon>Actinomycetota</taxon>
        <taxon>Actinomycetes</taxon>
        <taxon>Pseudonocardiales</taxon>
        <taxon>Pseudonocardiaceae</taxon>
        <taxon>Saccharothrix</taxon>
    </lineage>
</organism>
<dbReference type="Pfam" id="PF01575">
    <property type="entry name" value="MaoC_dehydratas"/>
    <property type="match status" value="1"/>
</dbReference>
<dbReference type="PANTHER" id="PTHR43841">
    <property type="entry name" value="3-HYDROXYACYL-THIOESTER DEHYDRATASE HTDX-RELATED"/>
    <property type="match status" value="1"/>
</dbReference>
<dbReference type="Proteomes" id="UP000282084">
    <property type="component" value="Unassembled WGS sequence"/>
</dbReference>
<dbReference type="GO" id="GO:0006633">
    <property type="term" value="P:fatty acid biosynthetic process"/>
    <property type="evidence" value="ECO:0007669"/>
    <property type="project" value="InterPro"/>
</dbReference>
<dbReference type="GO" id="GO:0004312">
    <property type="term" value="F:fatty acid synthase activity"/>
    <property type="evidence" value="ECO:0007669"/>
    <property type="project" value="InterPro"/>
</dbReference>
<dbReference type="PRINTS" id="PR01483">
    <property type="entry name" value="FASYNTHASE"/>
</dbReference>
<dbReference type="InterPro" id="IPR002539">
    <property type="entry name" value="MaoC-like_dom"/>
</dbReference>
<dbReference type="Gene3D" id="3.10.129.10">
    <property type="entry name" value="Hotdog Thioesterase"/>
    <property type="match status" value="1"/>
</dbReference>
<evidence type="ECO:0000259" key="2">
    <source>
        <dbReference type="Pfam" id="PF01575"/>
    </source>
</evidence>
<dbReference type="GO" id="GO:0005835">
    <property type="term" value="C:fatty acid synthase complex"/>
    <property type="evidence" value="ECO:0007669"/>
    <property type="project" value="InterPro"/>
</dbReference>
<dbReference type="InterPro" id="IPR029069">
    <property type="entry name" value="HotDog_dom_sf"/>
</dbReference>
<protein>
    <submittedName>
        <fullName evidence="3">MaoC dehydratase-like protein</fullName>
    </submittedName>
</protein>
<evidence type="ECO:0000313" key="4">
    <source>
        <dbReference type="Proteomes" id="UP000282084"/>
    </source>
</evidence>
<reference evidence="3 4" key="1">
    <citation type="submission" date="2018-10" db="EMBL/GenBank/DDBJ databases">
        <title>Sequencing the genomes of 1000 actinobacteria strains.</title>
        <authorList>
            <person name="Klenk H.-P."/>
        </authorList>
    </citation>
    <scope>NUCLEOTIDE SEQUENCE [LARGE SCALE GENOMIC DNA]</scope>
    <source>
        <strain evidence="3 4">DSM 43800</strain>
    </source>
</reference>
<dbReference type="AlphaFoldDB" id="A0A495W3N4"/>